<dbReference type="EMBL" id="LPBJ01000033">
    <property type="protein sequence ID" value="KVQ00539.1"/>
    <property type="molecule type" value="Genomic_DNA"/>
</dbReference>
<protein>
    <recommendedName>
        <fullName evidence="3">Apea-like HEPN domain-containing protein</fullName>
    </recommendedName>
</protein>
<accession>A0AAW3MWB5</accession>
<name>A0AAW3MWB5_9BURK</name>
<evidence type="ECO:0000313" key="1">
    <source>
        <dbReference type="EMBL" id="KVQ00539.1"/>
    </source>
</evidence>
<comment type="caution">
    <text evidence="1">The sequence shown here is derived from an EMBL/GenBank/DDBJ whole genome shotgun (WGS) entry which is preliminary data.</text>
</comment>
<gene>
    <name evidence="1" type="ORF">WJ96_34935</name>
</gene>
<sequence>MTNMNVELISIHSADSPRTRNAEAILRSIKMDDSFSISSDRLIHKGAFSCSYKIFDWFEKDGLVGVLHEFSYLASDPDNLSEADVALYSEMLKDFKRNIFDLKANKVETLWDDIGLRYGRLAYPRIISLENKTRSLITRFMLKNLGAEWIDSSPSEVKAEIDKTRRTEKGVDPLHNVDFKTLGTFLTKKYSKVPTETLYEWITALDPKDTSSIAAKIGSIKEAVPRSNWTRYFKSIVSCQDTEFSKKWNDLYDLRCRVAHSSFLKRDEYEEVVRLSSDLDEIISQAIANLQQVHVNSSEVAVLADEVNRLVEAASSTAASEIESEFEFPPAPGNANLARLDLRKDYQRCIDMIISLAEWAGLSNAAQGALAGRVAQSRLVVAGLLPRELVDYLREMQLSLNSHAWSYDKVSYRRVKSELAKIADLIGVRLNIIRNRVIEDTDPDITVAD</sequence>
<keyword evidence="2" id="KW-1185">Reference proteome</keyword>
<evidence type="ECO:0000313" key="2">
    <source>
        <dbReference type="Proteomes" id="UP000056453"/>
    </source>
</evidence>
<dbReference type="Proteomes" id="UP000056453">
    <property type="component" value="Unassembled WGS sequence"/>
</dbReference>
<proteinExistence type="predicted"/>
<organism evidence="1 2">
    <name type="scientific">Burkholderia ubonensis</name>
    <dbReference type="NCBI Taxonomy" id="101571"/>
    <lineage>
        <taxon>Bacteria</taxon>
        <taxon>Pseudomonadati</taxon>
        <taxon>Pseudomonadota</taxon>
        <taxon>Betaproteobacteria</taxon>
        <taxon>Burkholderiales</taxon>
        <taxon>Burkholderiaceae</taxon>
        <taxon>Burkholderia</taxon>
        <taxon>Burkholderia cepacia complex</taxon>
    </lineage>
</organism>
<reference evidence="1 2" key="1">
    <citation type="submission" date="2015-11" db="EMBL/GenBank/DDBJ databases">
        <title>Expanding the genomic diversity of Burkholderia species for the development of highly accurate diagnostics.</title>
        <authorList>
            <person name="Sahl J."/>
            <person name="Keim P."/>
            <person name="Wagner D."/>
        </authorList>
    </citation>
    <scope>NUCLEOTIDE SEQUENCE [LARGE SCALE GENOMIC DNA]</scope>
    <source>
        <strain evidence="1 2">MSMB1808WGS</strain>
    </source>
</reference>
<evidence type="ECO:0008006" key="3">
    <source>
        <dbReference type="Google" id="ProtNLM"/>
    </source>
</evidence>
<dbReference type="AlphaFoldDB" id="A0AAW3MWB5"/>